<dbReference type="AlphaFoldDB" id="A0A4Q5KXJ9"/>
<dbReference type="Pfam" id="PF12728">
    <property type="entry name" value="HTH_17"/>
    <property type="match status" value="1"/>
</dbReference>
<evidence type="ECO:0000313" key="3">
    <source>
        <dbReference type="EMBL" id="RYU67209.1"/>
    </source>
</evidence>
<protein>
    <submittedName>
        <fullName evidence="2">AlpA family phage regulatory protein</fullName>
    </submittedName>
</protein>
<gene>
    <name evidence="3" type="ORF">ERW53_00825</name>
    <name evidence="2" type="ORF">ERW57_02790</name>
</gene>
<dbReference type="Gene3D" id="1.10.238.160">
    <property type="match status" value="1"/>
</dbReference>
<dbReference type="InterPro" id="IPR009061">
    <property type="entry name" value="DNA-bd_dom_put_sf"/>
</dbReference>
<dbReference type="EMBL" id="SEZN01000001">
    <property type="protein sequence ID" value="RYU67209.1"/>
    <property type="molecule type" value="Genomic_DNA"/>
</dbReference>
<feature type="domain" description="Helix-turn-helix" evidence="1">
    <location>
        <begin position="12"/>
        <end position="44"/>
    </location>
</feature>
<comment type="caution">
    <text evidence="2">The sequence shown here is derived from an EMBL/GenBank/DDBJ whole genome shotgun (WGS) entry which is preliminary data.</text>
</comment>
<dbReference type="InterPro" id="IPR041657">
    <property type="entry name" value="HTH_17"/>
</dbReference>
<reference evidence="4 5" key="1">
    <citation type="submission" date="2019-02" db="EMBL/GenBank/DDBJ databases">
        <title>Genome sequences of Aliivibrio finisterrensis strains from farmed Atlantic salmon.</title>
        <authorList>
            <person name="Bowman J.P."/>
        </authorList>
    </citation>
    <scope>NUCLEOTIDE SEQUENCE [LARGE SCALE GENOMIC DNA]</scope>
    <source>
        <strain evidence="3 5">A21</strain>
        <strain evidence="2 4">A46</strain>
    </source>
</reference>
<organism evidence="2 4">
    <name type="scientific">Aliivibrio finisterrensis</name>
    <dbReference type="NCBI Taxonomy" id="511998"/>
    <lineage>
        <taxon>Bacteria</taxon>
        <taxon>Pseudomonadati</taxon>
        <taxon>Pseudomonadota</taxon>
        <taxon>Gammaproteobacteria</taxon>
        <taxon>Vibrionales</taxon>
        <taxon>Vibrionaceae</taxon>
        <taxon>Aliivibrio</taxon>
    </lineage>
</organism>
<evidence type="ECO:0000313" key="4">
    <source>
        <dbReference type="Proteomes" id="UP000294063"/>
    </source>
</evidence>
<dbReference type="EMBL" id="SEZK01000002">
    <property type="protein sequence ID" value="RYU54142.1"/>
    <property type="molecule type" value="Genomic_DNA"/>
</dbReference>
<keyword evidence="5" id="KW-1185">Reference proteome</keyword>
<evidence type="ECO:0000313" key="2">
    <source>
        <dbReference type="EMBL" id="RYU54142.1"/>
    </source>
</evidence>
<accession>A0A4Q5KXJ9</accession>
<dbReference type="Proteomes" id="UP000294063">
    <property type="component" value="Unassembled WGS sequence"/>
</dbReference>
<evidence type="ECO:0000313" key="5">
    <source>
        <dbReference type="Proteomes" id="UP000294166"/>
    </source>
</evidence>
<dbReference type="Proteomes" id="UP000294166">
    <property type="component" value="Unassembled WGS sequence"/>
</dbReference>
<name>A0A4Q5KXJ9_9GAMM</name>
<proteinExistence type="predicted"/>
<dbReference type="RefSeq" id="WP_130046855.1">
    <property type="nucleotide sequence ID" value="NZ_SEZK01000002.1"/>
</dbReference>
<dbReference type="SUPFAM" id="SSF46955">
    <property type="entry name" value="Putative DNA-binding domain"/>
    <property type="match status" value="1"/>
</dbReference>
<sequence>MTSSTLPVKQLVSPAQLSKVLQRSRVTVWRWIKEGILPPPIKINGTVLGWKADVINEWLDVNVS</sequence>
<evidence type="ECO:0000259" key="1">
    <source>
        <dbReference type="Pfam" id="PF12728"/>
    </source>
</evidence>